<dbReference type="RefSeq" id="WP_214379490.1">
    <property type="nucleotide sequence ID" value="NZ_CP075566.1"/>
</dbReference>
<evidence type="ECO:0000313" key="2">
    <source>
        <dbReference type="Proteomes" id="UP000681155"/>
    </source>
</evidence>
<name>A0ABX8EVU7_9PSED</name>
<dbReference type="InterPro" id="IPR028056">
    <property type="entry name" value="Colicin_M"/>
</dbReference>
<keyword evidence="2" id="KW-1185">Reference proteome</keyword>
<dbReference type="Proteomes" id="UP000681155">
    <property type="component" value="Chromosome"/>
</dbReference>
<protein>
    <submittedName>
        <fullName evidence="1">Lipid II-degrading bacteriocin</fullName>
    </submittedName>
</protein>
<reference evidence="1 2" key="1">
    <citation type="submission" date="2021-05" db="EMBL/GenBank/DDBJ databases">
        <title>Complete genome of the cytokinin-producing biocontrol strain Pseudomonas fluorescens G20-18.</title>
        <authorList>
            <person name="Nielsen T.K."/>
            <person name="Mekureyaw M.F."/>
            <person name="Hansen L.H."/>
            <person name="Nicolaisen M.H."/>
            <person name="Roitsch T.G."/>
            <person name="Hennessy R.C."/>
        </authorList>
    </citation>
    <scope>NUCLEOTIDE SEQUENCE [LARGE SCALE GENOMIC DNA]</scope>
    <source>
        <strain evidence="1 2">G20-18</strain>
    </source>
</reference>
<dbReference type="Pfam" id="PF14859">
    <property type="entry name" value="Colicin_M"/>
    <property type="match status" value="1"/>
</dbReference>
<organism evidence="1 2">
    <name type="scientific">Pseudomonas hormoni</name>
    <dbReference type="NCBI Taxonomy" id="3093767"/>
    <lineage>
        <taxon>Bacteria</taxon>
        <taxon>Pseudomonadati</taxon>
        <taxon>Pseudomonadota</taxon>
        <taxon>Gammaproteobacteria</taxon>
        <taxon>Pseudomonadales</taxon>
        <taxon>Pseudomonadaceae</taxon>
        <taxon>Pseudomonas</taxon>
    </lineage>
</organism>
<accession>A0ABX8EVU7</accession>
<sequence>MKNGLTLPPIVTTGTFGGFTINTGFRWGTYATADWQGAGEAIITTDGMMYSLPLAEGPVISSADMDMFHDWLEMKSGLKAFTYELKMAERSINNNDALGAIRDLWKITESDNYLLNKSPIVTHAYFKNKLVNFSLADALAAQQNASNTEALNRASANGYSTRYEKITPELSGGTFSPVKAFTHYLWGNGEKLSVNINNIGLDIQAQHIPLLISTIASTREAGIYHLSDPKVAYNTFDASAITGAYLGRITLKIEGDFTRNENNTWEFDGIVKAYTDTFDFDASNRAPVLEILTTAGRLFSGRPYEIDITGEHIIKLYGEGFQPNPL</sequence>
<dbReference type="Gene3D" id="3.30.450.400">
    <property type="entry name" value="Colicin M, catalytic domain"/>
    <property type="match status" value="1"/>
</dbReference>
<evidence type="ECO:0000313" key="1">
    <source>
        <dbReference type="EMBL" id="QVW23015.1"/>
    </source>
</evidence>
<dbReference type="EMBL" id="CP075566">
    <property type="protein sequence ID" value="QVW23015.1"/>
    <property type="molecule type" value="Genomic_DNA"/>
</dbReference>
<proteinExistence type="predicted"/>
<gene>
    <name evidence="1" type="ORF">KJF94_24700</name>
</gene>